<dbReference type="AlphaFoldDB" id="A0A0F9GQH5"/>
<keyword evidence="3" id="KW-0489">Methyltransferase</keyword>
<evidence type="ECO:0000256" key="3">
    <source>
        <dbReference type="ARBA" id="ARBA00022603"/>
    </source>
</evidence>
<proteinExistence type="inferred from homology"/>
<evidence type="ECO:0000256" key="6">
    <source>
        <dbReference type="ARBA" id="ARBA00022747"/>
    </source>
</evidence>
<evidence type="ECO:0000256" key="7">
    <source>
        <dbReference type="ARBA" id="ARBA00049120"/>
    </source>
</evidence>
<evidence type="ECO:0000256" key="4">
    <source>
        <dbReference type="ARBA" id="ARBA00022679"/>
    </source>
</evidence>
<dbReference type="InterPro" id="IPR029063">
    <property type="entry name" value="SAM-dependent_MTases_sf"/>
</dbReference>
<dbReference type="PROSITE" id="PS00093">
    <property type="entry name" value="N4_MTASE"/>
    <property type="match status" value="1"/>
</dbReference>
<dbReference type="Gene3D" id="3.40.50.150">
    <property type="entry name" value="Vaccinia Virus protein VP39"/>
    <property type="match status" value="1"/>
</dbReference>
<evidence type="ECO:0000256" key="5">
    <source>
        <dbReference type="ARBA" id="ARBA00022691"/>
    </source>
</evidence>
<dbReference type="GO" id="GO:0032259">
    <property type="term" value="P:methylation"/>
    <property type="evidence" value="ECO:0007669"/>
    <property type="project" value="UniProtKB-KW"/>
</dbReference>
<dbReference type="EC" id="2.1.1.113" evidence="2"/>
<name>A0A0F9GQH5_9ZZZZ</name>
<dbReference type="GO" id="GO:0009307">
    <property type="term" value="P:DNA restriction-modification system"/>
    <property type="evidence" value="ECO:0007669"/>
    <property type="project" value="UniProtKB-KW"/>
</dbReference>
<evidence type="ECO:0000313" key="8">
    <source>
        <dbReference type="EMBL" id="KKL71740.1"/>
    </source>
</evidence>
<dbReference type="EMBL" id="LAZR01025496">
    <property type="protein sequence ID" value="KKL71740.1"/>
    <property type="molecule type" value="Genomic_DNA"/>
</dbReference>
<gene>
    <name evidence="8" type="ORF">LCGC14_2091900</name>
</gene>
<comment type="caution">
    <text evidence="8">The sequence shown here is derived from an EMBL/GenBank/DDBJ whole genome shotgun (WGS) entry which is preliminary data.</text>
</comment>
<comment type="catalytic activity">
    <reaction evidence="7">
        <text>a 2'-deoxycytidine in DNA + S-adenosyl-L-methionine = an N(4)-methyl-2'-deoxycytidine in DNA + S-adenosyl-L-homocysteine + H(+)</text>
        <dbReference type="Rhea" id="RHEA:16857"/>
        <dbReference type="Rhea" id="RHEA-COMP:11369"/>
        <dbReference type="Rhea" id="RHEA-COMP:13674"/>
        <dbReference type="ChEBI" id="CHEBI:15378"/>
        <dbReference type="ChEBI" id="CHEBI:57856"/>
        <dbReference type="ChEBI" id="CHEBI:59789"/>
        <dbReference type="ChEBI" id="CHEBI:85452"/>
        <dbReference type="ChEBI" id="CHEBI:137933"/>
        <dbReference type="EC" id="2.1.1.113"/>
    </reaction>
</comment>
<dbReference type="InterPro" id="IPR017985">
    <property type="entry name" value="MeTrfase_CN4_CS"/>
</dbReference>
<accession>A0A0F9GQH5</accession>
<organism evidence="8">
    <name type="scientific">marine sediment metagenome</name>
    <dbReference type="NCBI Taxonomy" id="412755"/>
    <lineage>
        <taxon>unclassified sequences</taxon>
        <taxon>metagenomes</taxon>
        <taxon>ecological metagenomes</taxon>
    </lineage>
</organism>
<evidence type="ECO:0000256" key="2">
    <source>
        <dbReference type="ARBA" id="ARBA00012185"/>
    </source>
</evidence>
<protein>
    <recommendedName>
        <fullName evidence="2">site-specific DNA-methyltransferase (cytosine-N(4)-specific)</fullName>
        <ecNumber evidence="2">2.1.1.113</ecNumber>
    </recommendedName>
</protein>
<comment type="similarity">
    <text evidence="1">Belongs to the N(4)/N(6)-methyltransferase family. N(4) subfamily.</text>
</comment>
<sequence>MSLPVNKIVQGDCTEIMQAWPADSIDLVVTSPPYWGLRSYGPETVRIWGGDPGCEHEWEERVKHRSAGGPQVPQSINPREVSVVKAQRDTISNLCSKCGAWRGSLGLEPHPQMFIDHLVEICREIRRVLKP</sequence>
<evidence type="ECO:0000256" key="1">
    <source>
        <dbReference type="ARBA" id="ARBA00010203"/>
    </source>
</evidence>
<reference evidence="8" key="1">
    <citation type="journal article" date="2015" name="Nature">
        <title>Complex archaea that bridge the gap between prokaryotes and eukaryotes.</title>
        <authorList>
            <person name="Spang A."/>
            <person name="Saw J.H."/>
            <person name="Jorgensen S.L."/>
            <person name="Zaremba-Niedzwiedzka K."/>
            <person name="Martijn J."/>
            <person name="Lind A.E."/>
            <person name="van Eijk R."/>
            <person name="Schleper C."/>
            <person name="Guy L."/>
            <person name="Ettema T.J."/>
        </authorList>
    </citation>
    <scope>NUCLEOTIDE SEQUENCE</scope>
</reference>
<keyword evidence="5" id="KW-0949">S-adenosyl-L-methionine</keyword>
<keyword evidence="6" id="KW-0680">Restriction system</keyword>
<dbReference type="GO" id="GO:0015667">
    <property type="term" value="F:site-specific DNA-methyltransferase (cytosine-N4-specific) activity"/>
    <property type="evidence" value="ECO:0007669"/>
    <property type="project" value="UniProtKB-EC"/>
</dbReference>
<dbReference type="GO" id="GO:0003677">
    <property type="term" value="F:DNA binding"/>
    <property type="evidence" value="ECO:0007669"/>
    <property type="project" value="InterPro"/>
</dbReference>
<dbReference type="SUPFAM" id="SSF53335">
    <property type="entry name" value="S-adenosyl-L-methionine-dependent methyltransferases"/>
    <property type="match status" value="1"/>
</dbReference>
<keyword evidence="4" id="KW-0808">Transferase</keyword>
<feature type="non-terminal residue" evidence="8">
    <location>
        <position position="131"/>
    </location>
</feature>